<gene>
    <name evidence="1" type="ORF">HPBE_LOCUS12836</name>
</gene>
<dbReference type="OrthoDB" id="5851617at2759"/>
<proteinExistence type="predicted"/>
<evidence type="ECO:0000313" key="2">
    <source>
        <dbReference type="Proteomes" id="UP000050761"/>
    </source>
</evidence>
<name>A0A183FWL3_HELPZ</name>
<sequence>MPTGIEDILRNAKVAECTELVFEDDLERLSITVDDSVDSFRFTLPSMENSPLVSPSQRQGVSGRIRSTIKSAREFIASDAYITIKKDKLTVNGERQKLSIMCSKEKHHALLSADDRASLSGRVCSMDYALMGSKQFPLNNVFDSAMKGIVQARRSGSSEKIGVGPPVHVCLAWLCHAAQCSIRDVIPGGEVFPHAERYIVERMERKELPEVPNEDRTQLAVLQDSASEAEFADSHLGVVVDVLDDVMDVCENDDKKKCIIILMLDASLHPGLYGFITKERRQQLVEVLNRLRRELGTSLNPNGALTYRLLRNLMDRFEIQSNPESTTLPTV</sequence>
<dbReference type="AlphaFoldDB" id="A0A183FWL3"/>
<dbReference type="WBParaSite" id="HPBE_0001283501-mRNA-1">
    <property type="protein sequence ID" value="HPBE_0001283501-mRNA-1"/>
    <property type="gene ID" value="HPBE_0001283501"/>
</dbReference>
<accession>A0A3P7Z1K4</accession>
<keyword evidence="2" id="KW-1185">Reference proteome</keyword>
<evidence type="ECO:0000313" key="3">
    <source>
        <dbReference type="WBParaSite" id="HPBE_0001283501-mRNA-1"/>
    </source>
</evidence>
<evidence type="ECO:0000313" key="1">
    <source>
        <dbReference type="EMBL" id="VDO93810.1"/>
    </source>
</evidence>
<reference evidence="1 2" key="1">
    <citation type="submission" date="2018-11" db="EMBL/GenBank/DDBJ databases">
        <authorList>
            <consortium name="Pathogen Informatics"/>
        </authorList>
    </citation>
    <scope>NUCLEOTIDE SEQUENCE [LARGE SCALE GENOMIC DNA]</scope>
</reference>
<reference evidence="3" key="2">
    <citation type="submission" date="2019-09" db="UniProtKB">
        <authorList>
            <consortium name="WormBaseParasite"/>
        </authorList>
    </citation>
    <scope>IDENTIFICATION</scope>
</reference>
<protein>
    <submittedName>
        <fullName evidence="3">SHSP domain-containing protein</fullName>
    </submittedName>
</protein>
<dbReference type="EMBL" id="UZAH01027656">
    <property type="protein sequence ID" value="VDO93810.1"/>
    <property type="molecule type" value="Genomic_DNA"/>
</dbReference>
<organism evidence="2 3">
    <name type="scientific">Heligmosomoides polygyrus</name>
    <name type="common">Parasitic roundworm</name>
    <dbReference type="NCBI Taxonomy" id="6339"/>
    <lineage>
        <taxon>Eukaryota</taxon>
        <taxon>Metazoa</taxon>
        <taxon>Ecdysozoa</taxon>
        <taxon>Nematoda</taxon>
        <taxon>Chromadorea</taxon>
        <taxon>Rhabditida</taxon>
        <taxon>Rhabditina</taxon>
        <taxon>Rhabditomorpha</taxon>
        <taxon>Strongyloidea</taxon>
        <taxon>Heligmosomidae</taxon>
        <taxon>Heligmosomoides</taxon>
    </lineage>
</organism>
<dbReference type="Proteomes" id="UP000050761">
    <property type="component" value="Unassembled WGS sequence"/>
</dbReference>
<accession>A0A183FWL3</accession>